<dbReference type="AlphaFoldDB" id="A0A5B7GAJ0"/>
<dbReference type="EMBL" id="VSRR010012499">
    <property type="protein sequence ID" value="MPC54629.1"/>
    <property type="molecule type" value="Genomic_DNA"/>
</dbReference>
<dbReference type="Proteomes" id="UP000324222">
    <property type="component" value="Unassembled WGS sequence"/>
</dbReference>
<name>A0A5B7GAJ0_PORTR</name>
<gene>
    <name evidence="2" type="ORF">E2C01_048552</name>
</gene>
<protein>
    <submittedName>
        <fullName evidence="2">Uncharacterized protein</fullName>
    </submittedName>
</protein>
<evidence type="ECO:0000313" key="2">
    <source>
        <dbReference type="EMBL" id="MPC54629.1"/>
    </source>
</evidence>
<comment type="caution">
    <text evidence="2">The sequence shown here is derived from an EMBL/GenBank/DDBJ whole genome shotgun (WGS) entry which is preliminary data.</text>
</comment>
<accession>A0A5B7GAJ0</accession>
<sequence>MSCEHSLEGCLLLSTCTTAKQTPLTQPQVPPFPPSSPQTLHTNLPLSHTALPEHQSNPSTESSLASAIVMTSTNRCVQEKSATTASLEEALGEKEVGDSPGGRVILMWGARGRHLSSRHPGKKGFNELRIQGRGRESHRAAPHCTASRHRALITPPNLRYITIIPLNDPSQWSPDGGADQTST</sequence>
<proteinExistence type="predicted"/>
<feature type="region of interest" description="Disordered" evidence="1">
    <location>
        <begin position="23"/>
        <end position="44"/>
    </location>
</feature>
<organism evidence="2 3">
    <name type="scientific">Portunus trituberculatus</name>
    <name type="common">Swimming crab</name>
    <name type="synonym">Neptunus trituberculatus</name>
    <dbReference type="NCBI Taxonomy" id="210409"/>
    <lineage>
        <taxon>Eukaryota</taxon>
        <taxon>Metazoa</taxon>
        <taxon>Ecdysozoa</taxon>
        <taxon>Arthropoda</taxon>
        <taxon>Crustacea</taxon>
        <taxon>Multicrustacea</taxon>
        <taxon>Malacostraca</taxon>
        <taxon>Eumalacostraca</taxon>
        <taxon>Eucarida</taxon>
        <taxon>Decapoda</taxon>
        <taxon>Pleocyemata</taxon>
        <taxon>Brachyura</taxon>
        <taxon>Eubrachyura</taxon>
        <taxon>Portunoidea</taxon>
        <taxon>Portunidae</taxon>
        <taxon>Portuninae</taxon>
        <taxon>Portunus</taxon>
    </lineage>
</organism>
<keyword evidence="3" id="KW-1185">Reference proteome</keyword>
<reference evidence="2 3" key="1">
    <citation type="submission" date="2019-05" db="EMBL/GenBank/DDBJ databases">
        <title>Another draft genome of Portunus trituberculatus and its Hox gene families provides insights of decapod evolution.</title>
        <authorList>
            <person name="Jeong J.-H."/>
            <person name="Song I."/>
            <person name="Kim S."/>
            <person name="Choi T."/>
            <person name="Kim D."/>
            <person name="Ryu S."/>
            <person name="Kim W."/>
        </authorList>
    </citation>
    <scope>NUCLEOTIDE SEQUENCE [LARGE SCALE GENOMIC DNA]</scope>
    <source>
        <tissue evidence="2">Muscle</tissue>
    </source>
</reference>
<evidence type="ECO:0000256" key="1">
    <source>
        <dbReference type="SAM" id="MobiDB-lite"/>
    </source>
</evidence>
<evidence type="ECO:0000313" key="3">
    <source>
        <dbReference type="Proteomes" id="UP000324222"/>
    </source>
</evidence>